<dbReference type="Pfam" id="PF13662">
    <property type="entry name" value="Toprim_4"/>
    <property type="match status" value="1"/>
</dbReference>
<dbReference type="Pfam" id="PF01807">
    <property type="entry name" value="Zn_ribbon_DnaG"/>
    <property type="match status" value="1"/>
</dbReference>
<dbReference type="PANTHER" id="PTHR30313">
    <property type="entry name" value="DNA PRIMASE"/>
    <property type="match status" value="1"/>
</dbReference>
<keyword evidence="8 12" id="KW-0862">Zinc</keyword>
<dbReference type="InterPro" id="IPR050219">
    <property type="entry name" value="DnaG_primase"/>
</dbReference>
<evidence type="ECO:0000256" key="3">
    <source>
        <dbReference type="ARBA" id="ARBA00022679"/>
    </source>
</evidence>
<keyword evidence="1 12" id="KW-0240">DNA-directed RNA polymerase</keyword>
<evidence type="ECO:0000256" key="6">
    <source>
        <dbReference type="ARBA" id="ARBA00022723"/>
    </source>
</evidence>
<evidence type="ECO:0000256" key="4">
    <source>
        <dbReference type="ARBA" id="ARBA00022695"/>
    </source>
</evidence>
<protein>
    <recommendedName>
        <fullName evidence="12">DNA primase</fullName>
        <ecNumber evidence="12">2.7.7.101</ecNumber>
    </recommendedName>
</protein>
<evidence type="ECO:0000256" key="2">
    <source>
        <dbReference type="ARBA" id="ARBA00022515"/>
    </source>
</evidence>
<dbReference type="NCBIfam" id="TIGR01391">
    <property type="entry name" value="dnaG"/>
    <property type="match status" value="1"/>
</dbReference>
<dbReference type="HAMAP" id="MF_00974">
    <property type="entry name" value="DNA_primase_DnaG"/>
    <property type="match status" value="1"/>
</dbReference>
<evidence type="ECO:0000256" key="12">
    <source>
        <dbReference type="HAMAP-Rule" id="MF_00974"/>
    </source>
</evidence>
<feature type="region of interest" description="Disordered" evidence="13">
    <location>
        <begin position="423"/>
        <end position="442"/>
    </location>
</feature>
<keyword evidence="5 12" id="KW-0235">DNA replication</keyword>
<comment type="subunit">
    <text evidence="12">Monomer. Interacts with DnaB.</text>
</comment>
<comment type="catalytic activity">
    <reaction evidence="12">
        <text>ssDNA + n NTP = ssDNA/pppN(pN)n-1 hybrid + (n-1) diphosphate.</text>
        <dbReference type="EC" id="2.7.7.101"/>
    </reaction>
</comment>
<comment type="caution">
    <text evidence="15">The sequence shown here is derived from an EMBL/GenBank/DDBJ whole genome shotgun (WGS) entry which is preliminary data.</text>
</comment>
<evidence type="ECO:0000256" key="11">
    <source>
        <dbReference type="ARBA" id="ARBA00023163"/>
    </source>
</evidence>
<keyword evidence="11 12" id="KW-0804">Transcription</keyword>
<evidence type="ECO:0000256" key="1">
    <source>
        <dbReference type="ARBA" id="ARBA00022478"/>
    </source>
</evidence>
<keyword evidence="10 12" id="KW-0238">DNA-binding</keyword>
<dbReference type="InterPro" id="IPR036977">
    <property type="entry name" value="DNA_primase_Znf_CHC2"/>
</dbReference>
<dbReference type="InterPro" id="IPR034151">
    <property type="entry name" value="TOPRIM_DnaG_bac"/>
</dbReference>
<dbReference type="SUPFAM" id="SSF57783">
    <property type="entry name" value="Zinc beta-ribbon"/>
    <property type="match status" value="1"/>
</dbReference>
<organism evidence="15 16">
    <name type="scientific">Sphingomonas astaxanthinifaciens DSM 22298</name>
    <dbReference type="NCBI Taxonomy" id="1123267"/>
    <lineage>
        <taxon>Bacteria</taxon>
        <taxon>Pseudomonadati</taxon>
        <taxon>Pseudomonadota</taxon>
        <taxon>Alphaproteobacteria</taxon>
        <taxon>Sphingomonadales</taxon>
        <taxon>Sphingomonadaceae</taxon>
        <taxon>Sphingomonas</taxon>
    </lineage>
</organism>
<comment type="domain">
    <text evidence="12">Contains an N-terminal zinc-binding domain, a central core domain that contains the primase activity, and a C-terminal DnaB-binding domain.</text>
</comment>
<dbReference type="EMBL" id="BSOO01000004">
    <property type="protein sequence ID" value="GLR46898.1"/>
    <property type="molecule type" value="Genomic_DNA"/>
</dbReference>
<evidence type="ECO:0000256" key="13">
    <source>
        <dbReference type="SAM" id="MobiDB-lite"/>
    </source>
</evidence>
<dbReference type="Gene3D" id="3.90.580.10">
    <property type="entry name" value="Zinc finger, CHC2-type domain"/>
    <property type="match status" value="1"/>
</dbReference>
<dbReference type="EC" id="2.7.7.101" evidence="12"/>
<dbReference type="PROSITE" id="PS50880">
    <property type="entry name" value="TOPRIM"/>
    <property type="match status" value="1"/>
</dbReference>
<dbReference type="InterPro" id="IPR030846">
    <property type="entry name" value="DnaG_bac"/>
</dbReference>
<evidence type="ECO:0000256" key="7">
    <source>
        <dbReference type="ARBA" id="ARBA00022771"/>
    </source>
</evidence>
<comment type="function">
    <text evidence="12">RNA polymerase that catalyzes the synthesis of short RNA molecules used as primers for DNA polymerase during DNA replication.</text>
</comment>
<name>A0ABQ5Z2A4_9SPHN</name>
<evidence type="ECO:0000256" key="10">
    <source>
        <dbReference type="ARBA" id="ARBA00023125"/>
    </source>
</evidence>
<reference evidence="16" key="1">
    <citation type="journal article" date="2019" name="Int. J. Syst. Evol. Microbiol.">
        <title>The Global Catalogue of Microorganisms (GCM) 10K type strain sequencing project: providing services to taxonomists for standard genome sequencing and annotation.</title>
        <authorList>
            <consortium name="The Broad Institute Genomics Platform"/>
            <consortium name="The Broad Institute Genome Sequencing Center for Infectious Disease"/>
            <person name="Wu L."/>
            <person name="Ma J."/>
        </authorList>
    </citation>
    <scope>NUCLEOTIDE SEQUENCE [LARGE SCALE GENOMIC DNA]</scope>
    <source>
        <strain evidence="16">NBRC 102146</strain>
    </source>
</reference>
<dbReference type="CDD" id="cd03364">
    <property type="entry name" value="TOPRIM_DnaG_primases"/>
    <property type="match status" value="1"/>
</dbReference>
<evidence type="ECO:0000256" key="9">
    <source>
        <dbReference type="ARBA" id="ARBA00022842"/>
    </source>
</evidence>
<keyword evidence="2 12" id="KW-0639">Primosome</keyword>
<evidence type="ECO:0000313" key="15">
    <source>
        <dbReference type="EMBL" id="GLR46898.1"/>
    </source>
</evidence>
<dbReference type="Pfam" id="PF08275">
    <property type="entry name" value="DNAG_N"/>
    <property type="match status" value="1"/>
</dbReference>
<evidence type="ECO:0000259" key="14">
    <source>
        <dbReference type="PROSITE" id="PS50880"/>
    </source>
</evidence>
<dbReference type="SUPFAM" id="SSF56731">
    <property type="entry name" value="DNA primase core"/>
    <property type="match status" value="1"/>
</dbReference>
<gene>
    <name evidence="12 15" type="primary">dnaG</name>
    <name evidence="15" type="ORF">GCM10007925_06090</name>
</gene>
<dbReference type="InterPro" id="IPR002694">
    <property type="entry name" value="Znf_CHC2"/>
</dbReference>
<keyword evidence="9" id="KW-0460">Magnesium</keyword>
<dbReference type="Gene3D" id="3.40.1360.10">
    <property type="match status" value="1"/>
</dbReference>
<comment type="similarity">
    <text evidence="12">Belongs to the DnaG primase family.</text>
</comment>
<proteinExistence type="inferred from homology"/>
<sequence length="620" mass="67492">MLTPSFLDELRARTTLSAVISPHVKLLRAGREWKACCPFHNEKTPSFTVNDEKHFYHCFGCGAHGDAIRFLTENRGLPFMDAVKELAAAAGLEVPAADPRAQEKAKRQATLHDVMADAAAWFAEQLDGIDGAEARAYCSKRGIGAAAIKRFGIGFAPDRRNGLRKALERHGDDKLIECGLLIRIEDEPKKEPYDRFRGRLMIPIRDARGRVIGFGGRILGAGEPKYLNSPETVLFDKGSSLYNIDRASPASRASKRLIVVEGYMDVIGLDRGGIAEVVAPNGTALTERQLELLWRMDPSPILCFDGDAAGQKAAIRAAARALPMLGPERTLSFVALPEGQDPDDLVNSGGRDAVEALLAAPEPLVDRLWRHEVDATPLATPEQRAGLKQRLIDHAAAIGDRSLSQLYRDEWMERFFALTRRDRGAAPSPGAPFTPQRRGTWVKGKGFVPPEKPLEDATLAIGRDSVGPHEARAIAAGLTLFPDLLMEEAELLGALPFADPVAEALKQRLLDAALSGRPLDSQGLLPILSEARTAKLLSEVQRGTGVVFSFNRNETDPARGRADLKAVIELLGARREIAIALATATRRVAEGDEAAVAEQHRLAQANQETIKRLADFSNPD</sequence>
<dbReference type="Gene3D" id="3.90.980.10">
    <property type="entry name" value="DNA primase, catalytic core, N-terminal domain"/>
    <property type="match status" value="1"/>
</dbReference>
<feature type="domain" description="Toprim" evidence="14">
    <location>
        <begin position="255"/>
        <end position="337"/>
    </location>
</feature>
<dbReference type="InterPro" id="IPR013264">
    <property type="entry name" value="DNAG_N"/>
</dbReference>
<keyword evidence="3 12" id="KW-0808">Transferase</keyword>
<dbReference type="InterPro" id="IPR037068">
    <property type="entry name" value="DNA_primase_core_N_sf"/>
</dbReference>
<comment type="cofactor">
    <cofactor evidence="12">
        <name>Zn(2+)</name>
        <dbReference type="ChEBI" id="CHEBI:29105"/>
    </cofactor>
    <text evidence="12">Binds 1 zinc ion per monomer.</text>
</comment>
<dbReference type="RefSeq" id="WP_029942135.1">
    <property type="nucleotide sequence ID" value="NZ_BSOO01000004.1"/>
</dbReference>
<keyword evidence="6 12" id="KW-0479">Metal-binding</keyword>
<keyword evidence="4 12" id="KW-0548">Nucleotidyltransferase</keyword>
<dbReference type="InterPro" id="IPR006295">
    <property type="entry name" value="DNA_primase_DnaG"/>
</dbReference>
<dbReference type="PANTHER" id="PTHR30313:SF2">
    <property type="entry name" value="DNA PRIMASE"/>
    <property type="match status" value="1"/>
</dbReference>
<feature type="zinc finger region" description="CHC2-type" evidence="12">
    <location>
        <begin position="37"/>
        <end position="61"/>
    </location>
</feature>
<evidence type="ECO:0000313" key="16">
    <source>
        <dbReference type="Proteomes" id="UP001156703"/>
    </source>
</evidence>
<dbReference type="SMART" id="SM00493">
    <property type="entry name" value="TOPRIM"/>
    <property type="match status" value="1"/>
</dbReference>
<dbReference type="InterPro" id="IPR006171">
    <property type="entry name" value="TOPRIM_dom"/>
</dbReference>
<accession>A0ABQ5Z2A4</accession>
<keyword evidence="7 12" id="KW-0863">Zinc-finger</keyword>
<evidence type="ECO:0000256" key="8">
    <source>
        <dbReference type="ARBA" id="ARBA00022833"/>
    </source>
</evidence>
<dbReference type="Proteomes" id="UP001156703">
    <property type="component" value="Unassembled WGS sequence"/>
</dbReference>
<dbReference type="SMART" id="SM00400">
    <property type="entry name" value="ZnF_CHCC"/>
    <property type="match status" value="1"/>
</dbReference>
<keyword evidence="16" id="KW-1185">Reference proteome</keyword>
<evidence type="ECO:0000256" key="5">
    <source>
        <dbReference type="ARBA" id="ARBA00022705"/>
    </source>
</evidence>